<dbReference type="GO" id="GO:0030687">
    <property type="term" value="C:preribosome, large subunit precursor"/>
    <property type="evidence" value="ECO:0007669"/>
    <property type="project" value="TreeGrafter"/>
</dbReference>
<dbReference type="Proteomes" id="UP001219355">
    <property type="component" value="Chromosome 5"/>
</dbReference>
<feature type="region of interest" description="Disordered" evidence="1">
    <location>
        <begin position="56"/>
        <end position="127"/>
    </location>
</feature>
<accession>A0AAF0DRA9</accession>
<feature type="compositionally biased region" description="Basic residues" evidence="1">
    <location>
        <begin position="99"/>
        <end position="108"/>
    </location>
</feature>
<dbReference type="PANTHER" id="PTHR28219:SF1">
    <property type="entry name" value="UPF0642 PROTEIN YBL028C"/>
    <property type="match status" value="1"/>
</dbReference>
<dbReference type="Pfam" id="PF10338">
    <property type="entry name" value="YBL028C_N"/>
    <property type="match status" value="1"/>
</dbReference>
<proteinExistence type="predicted"/>
<evidence type="ECO:0000259" key="2">
    <source>
        <dbReference type="Pfam" id="PF10338"/>
    </source>
</evidence>
<feature type="compositionally biased region" description="Basic residues" evidence="1">
    <location>
        <begin position="116"/>
        <end position="127"/>
    </location>
</feature>
<dbReference type="PANTHER" id="PTHR28219">
    <property type="entry name" value="UPF0642 PROTEIN YBL028C"/>
    <property type="match status" value="1"/>
</dbReference>
<name>A0AAF0DRA9_9EURO</name>
<reference evidence="3" key="1">
    <citation type="submission" date="2023-03" db="EMBL/GenBank/DDBJ databases">
        <title>Emydomyces testavorans Genome Sequence.</title>
        <authorList>
            <person name="Hoyer L."/>
        </authorList>
    </citation>
    <scope>NUCLEOTIDE SEQUENCE</scope>
    <source>
        <strain evidence="3">16-2883</strain>
    </source>
</reference>
<gene>
    <name evidence="3" type="ORF">PRK78_007363</name>
</gene>
<evidence type="ECO:0000313" key="4">
    <source>
        <dbReference type="Proteomes" id="UP001219355"/>
    </source>
</evidence>
<feature type="domain" description="DUF2423" evidence="2">
    <location>
        <begin position="1"/>
        <end position="43"/>
    </location>
</feature>
<protein>
    <recommendedName>
        <fullName evidence="2">DUF2423 domain-containing protein</fullName>
    </recommendedName>
</protein>
<feature type="compositionally biased region" description="Basic and acidic residues" evidence="1">
    <location>
        <begin position="68"/>
        <end position="83"/>
    </location>
</feature>
<sequence>MAKGARSSVKKRNRAKLRATVFGPVVDQRTKRLSAKLQELASKTLLKDTDMAEADLNLMAKPDQSSPSERDVSKEMDIDDNPKASKSQTGEGSSGTGRIQKRVRRKTRPSITFKAHPGKAKRIPKKR</sequence>
<keyword evidence="4" id="KW-1185">Reference proteome</keyword>
<evidence type="ECO:0000313" key="3">
    <source>
        <dbReference type="EMBL" id="WEW61866.1"/>
    </source>
</evidence>
<organism evidence="3 4">
    <name type="scientific">Emydomyces testavorans</name>
    <dbReference type="NCBI Taxonomy" id="2070801"/>
    <lineage>
        <taxon>Eukaryota</taxon>
        <taxon>Fungi</taxon>
        <taxon>Dikarya</taxon>
        <taxon>Ascomycota</taxon>
        <taxon>Pezizomycotina</taxon>
        <taxon>Eurotiomycetes</taxon>
        <taxon>Eurotiomycetidae</taxon>
        <taxon>Onygenales</taxon>
        <taxon>Nannizziopsiaceae</taxon>
        <taxon>Emydomyces</taxon>
    </lineage>
</organism>
<dbReference type="AlphaFoldDB" id="A0AAF0DRA9"/>
<dbReference type="EMBL" id="CP120631">
    <property type="protein sequence ID" value="WEW61866.1"/>
    <property type="molecule type" value="Genomic_DNA"/>
</dbReference>
<evidence type="ECO:0000256" key="1">
    <source>
        <dbReference type="SAM" id="MobiDB-lite"/>
    </source>
</evidence>
<dbReference type="InterPro" id="IPR019434">
    <property type="entry name" value="DUF2423"/>
</dbReference>